<dbReference type="EMBL" id="SMAJ01000009">
    <property type="protein sequence ID" value="TCT05713.1"/>
    <property type="molecule type" value="Genomic_DNA"/>
</dbReference>
<sequence>MDHKEILELLPAYVDQELGLSDMLAVERHLAGCADCQREYAEQRSVSVGLKKAAPYFEAPASLAQRISASLPQEQLNPAPRYRSWSFNWLNAGIATLSVLAIVWSAGLYLGLPSAQEQLTEEVVSNHVRSLQANHLADVASSDQHTVKPWFNGKLNFSPPVVDMAPQGFPLEGGRLDYLDGRPVAALVYRHNKHPINLFIWPSTGKDAAPRAQERQGYHLVHWVFGGMDYWAVSDLAANELDDFVKTVQSEVGK</sequence>
<dbReference type="InterPro" id="IPR027383">
    <property type="entry name" value="Znf_put"/>
</dbReference>
<feature type="domain" description="Putative zinc-finger" evidence="1">
    <location>
        <begin position="4"/>
        <end position="37"/>
    </location>
</feature>
<dbReference type="Gene3D" id="1.10.10.1320">
    <property type="entry name" value="Anti-sigma factor, zinc-finger domain"/>
    <property type="match status" value="1"/>
</dbReference>
<dbReference type="Proteomes" id="UP000295525">
    <property type="component" value="Unassembled WGS sequence"/>
</dbReference>
<evidence type="ECO:0000313" key="2">
    <source>
        <dbReference type="EMBL" id="TCT05713.1"/>
    </source>
</evidence>
<proteinExistence type="predicted"/>
<keyword evidence="3" id="KW-1185">Reference proteome</keyword>
<dbReference type="InterPro" id="IPR041916">
    <property type="entry name" value="Anti_sigma_zinc_sf"/>
</dbReference>
<gene>
    <name evidence="2" type="ORF">EDC26_1091</name>
</gene>
<protein>
    <submittedName>
        <fullName evidence="2">Anti-sigma factor RsiW</fullName>
    </submittedName>
</protein>
<organism evidence="2 3">
    <name type="scientific">Paralcaligenes ureilyticus</name>
    <dbReference type="NCBI Taxonomy" id="627131"/>
    <lineage>
        <taxon>Bacteria</taxon>
        <taxon>Pseudomonadati</taxon>
        <taxon>Pseudomonadota</taxon>
        <taxon>Betaproteobacteria</taxon>
        <taxon>Burkholderiales</taxon>
        <taxon>Alcaligenaceae</taxon>
        <taxon>Paralcaligenes</taxon>
    </lineage>
</organism>
<accession>A0A4R3LZ08</accession>
<dbReference type="AlphaFoldDB" id="A0A4R3LZ08"/>
<dbReference type="Pfam" id="PF13490">
    <property type="entry name" value="zf-HC2"/>
    <property type="match status" value="1"/>
</dbReference>
<reference evidence="2 3" key="1">
    <citation type="submission" date="2019-03" db="EMBL/GenBank/DDBJ databases">
        <title>Genomic Encyclopedia of Type Strains, Phase IV (KMG-IV): sequencing the most valuable type-strain genomes for metagenomic binning, comparative biology and taxonomic classification.</title>
        <authorList>
            <person name="Goeker M."/>
        </authorList>
    </citation>
    <scope>NUCLEOTIDE SEQUENCE [LARGE SCALE GENOMIC DNA]</scope>
    <source>
        <strain evidence="2 3">DSM 24591</strain>
    </source>
</reference>
<comment type="caution">
    <text evidence="2">The sequence shown here is derived from an EMBL/GenBank/DDBJ whole genome shotgun (WGS) entry which is preliminary data.</text>
</comment>
<name>A0A4R3LZ08_9BURK</name>
<evidence type="ECO:0000313" key="3">
    <source>
        <dbReference type="Proteomes" id="UP000295525"/>
    </source>
</evidence>
<evidence type="ECO:0000259" key="1">
    <source>
        <dbReference type="Pfam" id="PF13490"/>
    </source>
</evidence>